<keyword evidence="4" id="KW-0808">Transferase</keyword>
<dbReference type="InterPro" id="IPR029063">
    <property type="entry name" value="SAM-dependent_MTases_sf"/>
</dbReference>
<keyword evidence="6" id="KW-0680">Restriction system</keyword>
<dbReference type="Pfam" id="PF01555">
    <property type="entry name" value="N6_N4_Mtase"/>
    <property type="match status" value="1"/>
</dbReference>
<feature type="domain" description="DNA methylase N-4/N-6" evidence="9">
    <location>
        <begin position="25"/>
        <end position="263"/>
    </location>
</feature>
<proteinExistence type="inferred from homology"/>
<evidence type="ECO:0000256" key="6">
    <source>
        <dbReference type="ARBA" id="ARBA00022747"/>
    </source>
</evidence>
<dbReference type="GO" id="GO:0032259">
    <property type="term" value="P:methylation"/>
    <property type="evidence" value="ECO:0007669"/>
    <property type="project" value="UniProtKB-KW"/>
</dbReference>
<keyword evidence="5" id="KW-0949">S-adenosyl-L-methionine</keyword>
<dbReference type="GO" id="GO:0015667">
    <property type="term" value="F:site-specific DNA-methyltransferase (cytosine-N4-specific) activity"/>
    <property type="evidence" value="ECO:0007669"/>
    <property type="project" value="UniProtKB-EC"/>
</dbReference>
<dbReference type="GO" id="GO:0009307">
    <property type="term" value="P:DNA restriction-modification system"/>
    <property type="evidence" value="ECO:0007669"/>
    <property type="project" value="UniProtKB-KW"/>
</dbReference>
<evidence type="ECO:0000256" key="3">
    <source>
        <dbReference type="ARBA" id="ARBA00022603"/>
    </source>
</evidence>
<dbReference type="InterPro" id="IPR001091">
    <property type="entry name" value="RM_Methyltransferase"/>
</dbReference>
<dbReference type="PRINTS" id="PR00508">
    <property type="entry name" value="S21N4MTFRASE"/>
</dbReference>
<dbReference type="SUPFAM" id="SSF53335">
    <property type="entry name" value="S-adenosyl-L-methionine-dependent methyltransferases"/>
    <property type="match status" value="1"/>
</dbReference>
<dbReference type="EMBL" id="LAZR01000932">
    <property type="protein sequence ID" value="KKN54336.1"/>
    <property type="molecule type" value="Genomic_DNA"/>
</dbReference>
<accession>A0A0F9TZ03</accession>
<comment type="catalytic activity">
    <reaction evidence="8">
        <text>a 2'-deoxycytidine in DNA + S-adenosyl-L-methionine = an N(4)-methyl-2'-deoxycytidine in DNA + S-adenosyl-L-homocysteine + H(+)</text>
        <dbReference type="Rhea" id="RHEA:16857"/>
        <dbReference type="Rhea" id="RHEA-COMP:11369"/>
        <dbReference type="Rhea" id="RHEA-COMP:13674"/>
        <dbReference type="ChEBI" id="CHEBI:15378"/>
        <dbReference type="ChEBI" id="CHEBI:57856"/>
        <dbReference type="ChEBI" id="CHEBI:59789"/>
        <dbReference type="ChEBI" id="CHEBI:85452"/>
        <dbReference type="ChEBI" id="CHEBI:137933"/>
        <dbReference type="EC" id="2.1.1.113"/>
    </reaction>
</comment>
<evidence type="ECO:0000256" key="1">
    <source>
        <dbReference type="ARBA" id="ARBA00010203"/>
    </source>
</evidence>
<dbReference type="Gene3D" id="3.40.50.150">
    <property type="entry name" value="Vaccinia Virus protein VP39"/>
    <property type="match status" value="1"/>
</dbReference>
<dbReference type="GO" id="GO:0008170">
    <property type="term" value="F:N-methyltransferase activity"/>
    <property type="evidence" value="ECO:0007669"/>
    <property type="project" value="InterPro"/>
</dbReference>
<dbReference type="InterPro" id="IPR017985">
    <property type="entry name" value="MeTrfase_CN4_CS"/>
</dbReference>
<keyword evidence="3" id="KW-0489">Methyltransferase</keyword>
<evidence type="ECO:0000256" key="8">
    <source>
        <dbReference type="ARBA" id="ARBA00049120"/>
    </source>
</evidence>
<evidence type="ECO:0000256" key="5">
    <source>
        <dbReference type="ARBA" id="ARBA00022691"/>
    </source>
</evidence>
<evidence type="ECO:0000256" key="4">
    <source>
        <dbReference type="ARBA" id="ARBA00022679"/>
    </source>
</evidence>
<evidence type="ECO:0000259" key="9">
    <source>
        <dbReference type="Pfam" id="PF01555"/>
    </source>
</evidence>
<reference evidence="10" key="1">
    <citation type="journal article" date="2015" name="Nature">
        <title>Complex archaea that bridge the gap between prokaryotes and eukaryotes.</title>
        <authorList>
            <person name="Spang A."/>
            <person name="Saw J.H."/>
            <person name="Jorgensen S.L."/>
            <person name="Zaremba-Niedzwiedzka K."/>
            <person name="Martijn J."/>
            <person name="Lind A.E."/>
            <person name="van Eijk R."/>
            <person name="Schleper C."/>
            <person name="Guy L."/>
            <person name="Ettema T.J."/>
        </authorList>
    </citation>
    <scope>NUCLEOTIDE SEQUENCE</scope>
</reference>
<name>A0A0F9TZ03_9ZZZZ</name>
<comment type="similarity">
    <text evidence="1">Belongs to the N(4)/N(6)-methyltransferase family. N(4) subfamily.</text>
</comment>
<comment type="caution">
    <text evidence="10">The sequence shown here is derived from an EMBL/GenBank/DDBJ whole genome shotgun (WGS) entry which is preliminary data.</text>
</comment>
<sequence length="269" mass="31027">MYDLNEAHHKNWLRAFVSVPNNTFDLCVTSPPYYNARKYGAEWDTFKSPDDWLFFCKAMVLTIAEVLKPEGVLWWNTGSGYMGGKRLSVVEKLIVEVEEQGVYMIDKIPWVKTSFLPKKYSNRPYPAWEENIIFSREPKHARYYADHVREPYAESTLKRLKYKVGNLQADEAGNFTKRKMVTPHPDGKAPANYLKLNVDTTKRDHPAPMAPELANWAIRAYSKEGDYILDPMCGVGTTLLEAQKLDRIFLGFDVNPEYVEEANRCLITT</sequence>
<evidence type="ECO:0000256" key="2">
    <source>
        <dbReference type="ARBA" id="ARBA00012185"/>
    </source>
</evidence>
<evidence type="ECO:0000313" key="10">
    <source>
        <dbReference type="EMBL" id="KKN54336.1"/>
    </source>
</evidence>
<dbReference type="GO" id="GO:0003677">
    <property type="term" value="F:DNA binding"/>
    <property type="evidence" value="ECO:0007669"/>
    <property type="project" value="UniProtKB-KW"/>
</dbReference>
<dbReference type="EC" id="2.1.1.113" evidence="2"/>
<protein>
    <recommendedName>
        <fullName evidence="2">site-specific DNA-methyltransferase (cytosine-N(4)-specific)</fullName>
        <ecNumber evidence="2">2.1.1.113</ecNumber>
    </recommendedName>
</protein>
<dbReference type="PROSITE" id="PS00093">
    <property type="entry name" value="N4_MTASE"/>
    <property type="match status" value="1"/>
</dbReference>
<dbReference type="InterPro" id="IPR002941">
    <property type="entry name" value="DNA_methylase_N4/N6"/>
</dbReference>
<dbReference type="AlphaFoldDB" id="A0A0F9TZ03"/>
<gene>
    <name evidence="10" type="ORF">LCGC14_0593140</name>
</gene>
<evidence type="ECO:0000256" key="7">
    <source>
        <dbReference type="ARBA" id="ARBA00023125"/>
    </source>
</evidence>
<keyword evidence="7" id="KW-0238">DNA-binding</keyword>
<organism evidence="10">
    <name type="scientific">marine sediment metagenome</name>
    <dbReference type="NCBI Taxonomy" id="412755"/>
    <lineage>
        <taxon>unclassified sequences</taxon>
        <taxon>metagenomes</taxon>
        <taxon>ecological metagenomes</taxon>
    </lineage>
</organism>